<reference evidence="1 2" key="1">
    <citation type="journal article" date="2024" name="J Genomics">
        <title>Draft genome sequencing and assembly of Favolaschia claudopus CIRM-BRFM 2984 isolated from oak limbs.</title>
        <authorList>
            <person name="Navarro D."/>
            <person name="Drula E."/>
            <person name="Chaduli D."/>
            <person name="Cazenave R."/>
            <person name="Ahrendt S."/>
            <person name="Wang J."/>
            <person name="Lipzen A."/>
            <person name="Daum C."/>
            <person name="Barry K."/>
            <person name="Grigoriev I.V."/>
            <person name="Favel A."/>
            <person name="Rosso M.N."/>
            <person name="Martin F."/>
        </authorList>
    </citation>
    <scope>NUCLEOTIDE SEQUENCE [LARGE SCALE GENOMIC DNA]</scope>
    <source>
        <strain evidence="1 2">CIRM-BRFM 2984</strain>
    </source>
</reference>
<keyword evidence="2" id="KW-1185">Reference proteome</keyword>
<feature type="non-terminal residue" evidence="1">
    <location>
        <position position="1"/>
    </location>
</feature>
<accession>A0AAW0BJ81</accession>
<comment type="caution">
    <text evidence="1">The sequence shown here is derived from an EMBL/GenBank/DDBJ whole genome shotgun (WGS) entry which is preliminary data.</text>
</comment>
<sequence>QTAEAQAFIQRLVALPKGPGVVLDSVLKPSIDDETELCRLFATDTANARLSNPIVGLVDVFDAPVDIRTTRARVVKDETDLSAKYVMPLSEVTPTRARRR</sequence>
<dbReference type="EMBL" id="JAWWNJ010000031">
    <property type="protein sequence ID" value="KAK7026570.1"/>
    <property type="molecule type" value="Genomic_DNA"/>
</dbReference>
<organism evidence="1 2">
    <name type="scientific">Favolaschia claudopus</name>
    <dbReference type="NCBI Taxonomy" id="2862362"/>
    <lineage>
        <taxon>Eukaryota</taxon>
        <taxon>Fungi</taxon>
        <taxon>Dikarya</taxon>
        <taxon>Basidiomycota</taxon>
        <taxon>Agaricomycotina</taxon>
        <taxon>Agaricomycetes</taxon>
        <taxon>Agaricomycetidae</taxon>
        <taxon>Agaricales</taxon>
        <taxon>Marasmiineae</taxon>
        <taxon>Mycenaceae</taxon>
        <taxon>Favolaschia</taxon>
    </lineage>
</organism>
<protein>
    <submittedName>
        <fullName evidence="1">Uncharacterized protein</fullName>
    </submittedName>
</protein>
<gene>
    <name evidence="1" type="ORF">R3P38DRAFT_2442589</name>
</gene>
<proteinExistence type="predicted"/>
<feature type="non-terminal residue" evidence="1">
    <location>
        <position position="100"/>
    </location>
</feature>
<evidence type="ECO:0000313" key="1">
    <source>
        <dbReference type="EMBL" id="KAK7026570.1"/>
    </source>
</evidence>
<dbReference type="Proteomes" id="UP001362999">
    <property type="component" value="Unassembled WGS sequence"/>
</dbReference>
<dbReference type="AlphaFoldDB" id="A0AAW0BJ81"/>
<evidence type="ECO:0000313" key="2">
    <source>
        <dbReference type="Proteomes" id="UP001362999"/>
    </source>
</evidence>
<name>A0AAW0BJ81_9AGAR</name>